<feature type="domain" description="AMP-dependent synthetase/ligase" evidence="2">
    <location>
        <begin position="10"/>
        <end position="328"/>
    </location>
</feature>
<evidence type="ECO:0000313" key="3">
    <source>
        <dbReference type="EMBL" id="ACV34305.1"/>
    </source>
</evidence>
<dbReference type="Gene3D" id="3.40.50.12780">
    <property type="entry name" value="N-terminal domain of ligase-like"/>
    <property type="match status" value="1"/>
</dbReference>
<accession>C7RPR2</accession>
<name>C7RPR2_ACCRE</name>
<dbReference type="KEGG" id="app:CAP2UW1_0968"/>
<dbReference type="Pfam" id="PF00501">
    <property type="entry name" value="AMP-binding"/>
    <property type="match status" value="1"/>
</dbReference>
<dbReference type="EMBL" id="CP001715">
    <property type="protein sequence ID" value="ACV34305.1"/>
    <property type="molecule type" value="Genomic_DNA"/>
</dbReference>
<dbReference type="InterPro" id="IPR020845">
    <property type="entry name" value="AMP-binding_CS"/>
</dbReference>
<dbReference type="eggNOG" id="COG1022">
    <property type="taxonomic scope" value="Bacteria"/>
</dbReference>
<dbReference type="STRING" id="522306.CAP2UW1_0968"/>
<dbReference type="InterPro" id="IPR042099">
    <property type="entry name" value="ANL_N_sf"/>
</dbReference>
<keyword evidence="1 3" id="KW-0436">Ligase</keyword>
<evidence type="ECO:0000256" key="1">
    <source>
        <dbReference type="ARBA" id="ARBA00022598"/>
    </source>
</evidence>
<dbReference type="HOGENOM" id="CLU_000022_59_9_4"/>
<dbReference type="AlphaFoldDB" id="C7RPR2"/>
<dbReference type="GO" id="GO:0016874">
    <property type="term" value="F:ligase activity"/>
    <property type="evidence" value="ECO:0007669"/>
    <property type="project" value="UniProtKB-KW"/>
</dbReference>
<protein>
    <submittedName>
        <fullName evidence="3">AMP-dependent synthetase and ligase</fullName>
    </submittedName>
</protein>
<dbReference type="OrthoDB" id="9766486at2"/>
<reference evidence="3" key="1">
    <citation type="submission" date="2009-08" db="EMBL/GenBank/DDBJ databases">
        <authorList>
            <consortium name="US DOE Joint Genome Institute"/>
            <person name="Lucas S."/>
            <person name="Copeland A."/>
            <person name="Lapidus A."/>
            <person name="Glavina del Rio T."/>
            <person name="Dalin E."/>
            <person name="Tice H."/>
            <person name="Bruce D."/>
            <person name="Barry K."/>
            <person name="Pitluck S."/>
            <person name="Lowry S."/>
            <person name="Larimer F."/>
            <person name="Land M."/>
            <person name="Hauser L."/>
            <person name="Kyrpides N."/>
            <person name="Ivanova N."/>
            <person name="McMahon K.D."/>
            <person name="Hugenholtz P."/>
        </authorList>
    </citation>
    <scope>NUCLEOTIDE SEQUENCE</scope>
    <source>
        <strain evidence="3">UW-1</strain>
    </source>
</reference>
<dbReference type="SUPFAM" id="SSF56801">
    <property type="entry name" value="Acetyl-CoA synthetase-like"/>
    <property type="match status" value="1"/>
</dbReference>
<dbReference type="Pfam" id="PF23562">
    <property type="entry name" value="AMP-binding_C_3"/>
    <property type="match status" value="1"/>
</dbReference>
<proteinExistence type="predicted"/>
<dbReference type="Gene3D" id="3.30.300.30">
    <property type="match status" value="1"/>
</dbReference>
<dbReference type="InterPro" id="IPR000873">
    <property type="entry name" value="AMP-dep_synth/lig_dom"/>
</dbReference>
<reference evidence="3" key="2">
    <citation type="submission" date="2009-09" db="EMBL/GenBank/DDBJ databases">
        <title>Complete sequence of chromosome of Candidatus Accumulibacter phosphatis clade IIA str. UW-1.</title>
        <authorList>
            <consortium name="US DOE Joint Genome Institute"/>
            <person name="Martin H.G."/>
            <person name="Ivanova N."/>
            <person name="Kunin V."/>
            <person name="Warnecke F."/>
            <person name="Barry K."/>
            <person name="He S."/>
            <person name="Salamov A."/>
            <person name="Szeto E."/>
            <person name="Dalin E."/>
            <person name="Pangilinan J.L."/>
            <person name="Lapidus A."/>
            <person name="Lowry S."/>
            <person name="Kyrpides N.C."/>
            <person name="McMahon K.D."/>
            <person name="Hugenholtz P."/>
        </authorList>
    </citation>
    <scope>NUCLEOTIDE SEQUENCE [LARGE SCALE GENOMIC DNA]</scope>
    <source>
        <strain evidence="3">UW-1</strain>
    </source>
</reference>
<evidence type="ECO:0000259" key="2">
    <source>
        <dbReference type="Pfam" id="PF00501"/>
    </source>
</evidence>
<sequence length="498" mass="51776">MSGDLLFAALAARAPDEVVLQGTTQTWRTAELLSAIELLASRLASSRVLAVLADNGPAWVIADLAALRAGIVHLPLPDFFSQAQLAHALEQSGADTLLTDQPARIAKLDLGFAIGGKWHGLVWMQRSAVSVSLPTATAKVSFTSGSTGTPKGACLSAAGLLDTARAVASRLADLPIRRHLAVLPLPLLLENSAGVYAPLLRGAEVCLPDLQRLGWRGMAGFDPAALQREVDAARPDSLILVPELLKAWSLFLTAAGQRAPAALRYLAVGGARVSPALLSEARALGLPAYQGYGLTECGSVVSINRPGDDGNDVGRPLDHVGVRIVDGEVRVAARAFLGYVGEPPIETAGTLVPAREFATGDLGCFDADGHLHLSGRCRNLLITSYGRNIAPEWVESVLLAQPAIAQAVVAGDGKPWLSAVLVGSPGVDAAGLAAAVQRANAALPDYARVARWIAAAPFGAANALATGNGRPIRSAIFTQYAAELAALYLDQEATNVVL</sequence>
<gene>
    <name evidence="3" type="ordered locus">CAP2UW1_0968</name>
</gene>
<organism evidence="3">
    <name type="scientific">Accumulibacter regalis</name>
    <dbReference type="NCBI Taxonomy" id="522306"/>
    <lineage>
        <taxon>Bacteria</taxon>
        <taxon>Pseudomonadati</taxon>
        <taxon>Pseudomonadota</taxon>
        <taxon>Betaproteobacteria</taxon>
        <taxon>Candidatus Accumulibacter</taxon>
    </lineage>
</organism>
<dbReference type="InterPro" id="IPR050237">
    <property type="entry name" value="ATP-dep_AMP-bd_enzyme"/>
</dbReference>
<dbReference type="PANTHER" id="PTHR43767:SF8">
    <property type="entry name" value="LONG-CHAIN-FATTY-ACID--COA LIGASE"/>
    <property type="match status" value="1"/>
</dbReference>
<dbReference type="PANTHER" id="PTHR43767">
    <property type="entry name" value="LONG-CHAIN-FATTY-ACID--COA LIGASE"/>
    <property type="match status" value="1"/>
</dbReference>
<dbReference type="InterPro" id="IPR045851">
    <property type="entry name" value="AMP-bd_C_sf"/>
</dbReference>
<dbReference type="PROSITE" id="PS00455">
    <property type="entry name" value="AMP_BINDING"/>
    <property type="match status" value="1"/>
</dbReference>